<gene>
    <name evidence="1" type="ORF">OH76DRAFT_1491230</name>
</gene>
<dbReference type="Proteomes" id="UP000256964">
    <property type="component" value="Unassembled WGS sequence"/>
</dbReference>
<name>A0A371CGI1_9APHY</name>
<protein>
    <submittedName>
        <fullName evidence="1">Uncharacterized protein</fullName>
    </submittedName>
</protein>
<proteinExistence type="predicted"/>
<organism evidence="1 2">
    <name type="scientific">Lentinus brumalis</name>
    <dbReference type="NCBI Taxonomy" id="2498619"/>
    <lineage>
        <taxon>Eukaryota</taxon>
        <taxon>Fungi</taxon>
        <taxon>Dikarya</taxon>
        <taxon>Basidiomycota</taxon>
        <taxon>Agaricomycotina</taxon>
        <taxon>Agaricomycetes</taxon>
        <taxon>Polyporales</taxon>
        <taxon>Polyporaceae</taxon>
        <taxon>Lentinus</taxon>
    </lineage>
</organism>
<dbReference type="EMBL" id="KZ857946">
    <property type="protein sequence ID" value="RDX39386.1"/>
    <property type="molecule type" value="Genomic_DNA"/>
</dbReference>
<evidence type="ECO:0000313" key="2">
    <source>
        <dbReference type="Proteomes" id="UP000256964"/>
    </source>
</evidence>
<sequence>MHDALEEGVSQLTFAKRDIVHRLNDPLYPQGYSVMLRGYLTAILRSLRRISSHHEAYQDQA</sequence>
<dbReference type="AlphaFoldDB" id="A0A371CGI1"/>
<keyword evidence="2" id="KW-1185">Reference proteome</keyword>
<reference evidence="1 2" key="1">
    <citation type="journal article" date="2018" name="Biotechnol. Biofuels">
        <title>Integrative visual omics of the white-rot fungus Polyporus brumalis exposes the biotechnological potential of its oxidative enzymes for delignifying raw plant biomass.</title>
        <authorList>
            <person name="Miyauchi S."/>
            <person name="Rancon A."/>
            <person name="Drula E."/>
            <person name="Hage H."/>
            <person name="Chaduli D."/>
            <person name="Favel A."/>
            <person name="Grisel S."/>
            <person name="Henrissat B."/>
            <person name="Herpoel-Gimbert I."/>
            <person name="Ruiz-Duenas F.J."/>
            <person name="Chevret D."/>
            <person name="Hainaut M."/>
            <person name="Lin J."/>
            <person name="Wang M."/>
            <person name="Pangilinan J."/>
            <person name="Lipzen A."/>
            <person name="Lesage-Meessen L."/>
            <person name="Navarro D."/>
            <person name="Riley R."/>
            <person name="Grigoriev I.V."/>
            <person name="Zhou S."/>
            <person name="Raouche S."/>
            <person name="Rosso M.N."/>
        </authorList>
    </citation>
    <scope>NUCLEOTIDE SEQUENCE [LARGE SCALE GENOMIC DNA]</scope>
    <source>
        <strain evidence="1 2">BRFM 1820</strain>
    </source>
</reference>
<evidence type="ECO:0000313" key="1">
    <source>
        <dbReference type="EMBL" id="RDX39386.1"/>
    </source>
</evidence>
<accession>A0A371CGI1</accession>